<sequence>MQTRIPPMDSSLHGSCPSECVWEVDIEELIAATKDYQDLCNSRHFYENIRGFPFTPKVLPPGVTRLWVKPHVGGPTLRAEADTQDYVRTEITKRGPPTSEGLYVPKVFDYAEFEIEGMIHSCIVMEFVTGTPISSIMKPTLWSRDMSESAKNEIVRPFKDRVAHALCFLLSLEPLPDTAPAPVNGGRIKNFVFGRDNCDGPCDFDTLEQLQEWINQENEKEKLNPDLTTADLVSEGLKLCYCDINFDNFLLEDPDDPASRLTIIDFEHTAWLPFSFLIWALWDKREVYIVEQVTSQTGMEIPRGNIEALHNVHLQRRWL</sequence>
<dbReference type="AlphaFoldDB" id="A0AAD9S2K8"/>
<proteinExistence type="predicted"/>
<name>A0AAD9S2K8_PHOAM</name>
<dbReference type="EMBL" id="JAUJFL010000009">
    <property type="protein sequence ID" value="KAK2597566.1"/>
    <property type="molecule type" value="Genomic_DNA"/>
</dbReference>
<comment type="caution">
    <text evidence="1">The sequence shown here is derived from an EMBL/GenBank/DDBJ whole genome shotgun (WGS) entry which is preliminary data.</text>
</comment>
<protein>
    <recommendedName>
        <fullName evidence="3">Aminoglycoside phosphotransferase domain-containing protein</fullName>
    </recommendedName>
</protein>
<dbReference type="Proteomes" id="UP001265746">
    <property type="component" value="Unassembled WGS sequence"/>
</dbReference>
<gene>
    <name evidence="1" type="ORF">N8I77_012345</name>
</gene>
<accession>A0AAD9S2K8</accession>
<evidence type="ECO:0008006" key="3">
    <source>
        <dbReference type="Google" id="ProtNLM"/>
    </source>
</evidence>
<dbReference type="SUPFAM" id="SSF56112">
    <property type="entry name" value="Protein kinase-like (PK-like)"/>
    <property type="match status" value="1"/>
</dbReference>
<reference evidence="1" key="1">
    <citation type="submission" date="2023-06" db="EMBL/GenBank/DDBJ databases">
        <authorList>
            <person name="Noh H."/>
        </authorList>
    </citation>
    <scope>NUCLEOTIDE SEQUENCE</scope>
    <source>
        <strain evidence="1">DUCC20226</strain>
    </source>
</reference>
<organism evidence="1 2">
    <name type="scientific">Phomopsis amygdali</name>
    <name type="common">Fusicoccum amygdali</name>
    <dbReference type="NCBI Taxonomy" id="1214568"/>
    <lineage>
        <taxon>Eukaryota</taxon>
        <taxon>Fungi</taxon>
        <taxon>Dikarya</taxon>
        <taxon>Ascomycota</taxon>
        <taxon>Pezizomycotina</taxon>
        <taxon>Sordariomycetes</taxon>
        <taxon>Sordariomycetidae</taxon>
        <taxon>Diaporthales</taxon>
        <taxon>Diaporthaceae</taxon>
        <taxon>Diaporthe</taxon>
    </lineage>
</organism>
<dbReference type="InterPro" id="IPR011009">
    <property type="entry name" value="Kinase-like_dom_sf"/>
</dbReference>
<evidence type="ECO:0000313" key="2">
    <source>
        <dbReference type="Proteomes" id="UP001265746"/>
    </source>
</evidence>
<evidence type="ECO:0000313" key="1">
    <source>
        <dbReference type="EMBL" id="KAK2597566.1"/>
    </source>
</evidence>
<keyword evidence="2" id="KW-1185">Reference proteome</keyword>